<name>A0ABQ5IS46_9ASTR</name>
<dbReference type="EMBL" id="BQNB010021020">
    <property type="protein sequence ID" value="GJU02028.1"/>
    <property type="molecule type" value="Genomic_DNA"/>
</dbReference>
<sequence>MSAMANTTGDLHLFTEHCVPYETDVMPKANILNLCEEHYDDILPIIMDRIRRDKRKEIQTILDFGGSSKKTRKARDYSLSSSDGKPPARHRHTLRVVTRQMLETNDDKRVQSFKSPKEECVRTSQDPPPWHRRIVLEISILTWDKKLCTVIAPMSRITPDATKKGGQVEVLVLPYIASVLQWRTWKIKKKGTGATDEDLAYPGTCEDVDPFNLDPANFKFRGRHDGLTMWKNLSWYR</sequence>
<evidence type="ECO:0000313" key="2">
    <source>
        <dbReference type="Proteomes" id="UP001151760"/>
    </source>
</evidence>
<protein>
    <submittedName>
        <fullName evidence="1">Uncharacterized protein</fullName>
    </submittedName>
</protein>
<accession>A0ABQ5IS46</accession>
<gene>
    <name evidence="1" type="ORF">Tco_1112366</name>
</gene>
<evidence type="ECO:0000313" key="1">
    <source>
        <dbReference type="EMBL" id="GJU02028.1"/>
    </source>
</evidence>
<reference evidence="1" key="1">
    <citation type="journal article" date="2022" name="Int. J. Mol. Sci.">
        <title>Draft Genome of Tanacetum Coccineum: Genomic Comparison of Closely Related Tanacetum-Family Plants.</title>
        <authorList>
            <person name="Yamashiro T."/>
            <person name="Shiraishi A."/>
            <person name="Nakayama K."/>
            <person name="Satake H."/>
        </authorList>
    </citation>
    <scope>NUCLEOTIDE SEQUENCE</scope>
</reference>
<comment type="caution">
    <text evidence="1">The sequence shown here is derived from an EMBL/GenBank/DDBJ whole genome shotgun (WGS) entry which is preliminary data.</text>
</comment>
<dbReference type="Proteomes" id="UP001151760">
    <property type="component" value="Unassembled WGS sequence"/>
</dbReference>
<reference evidence="1" key="2">
    <citation type="submission" date="2022-01" db="EMBL/GenBank/DDBJ databases">
        <authorList>
            <person name="Yamashiro T."/>
            <person name="Shiraishi A."/>
            <person name="Satake H."/>
            <person name="Nakayama K."/>
        </authorList>
    </citation>
    <scope>NUCLEOTIDE SEQUENCE</scope>
</reference>
<organism evidence="1 2">
    <name type="scientific">Tanacetum coccineum</name>
    <dbReference type="NCBI Taxonomy" id="301880"/>
    <lineage>
        <taxon>Eukaryota</taxon>
        <taxon>Viridiplantae</taxon>
        <taxon>Streptophyta</taxon>
        <taxon>Embryophyta</taxon>
        <taxon>Tracheophyta</taxon>
        <taxon>Spermatophyta</taxon>
        <taxon>Magnoliopsida</taxon>
        <taxon>eudicotyledons</taxon>
        <taxon>Gunneridae</taxon>
        <taxon>Pentapetalae</taxon>
        <taxon>asterids</taxon>
        <taxon>campanulids</taxon>
        <taxon>Asterales</taxon>
        <taxon>Asteraceae</taxon>
        <taxon>Asteroideae</taxon>
        <taxon>Anthemideae</taxon>
        <taxon>Anthemidinae</taxon>
        <taxon>Tanacetum</taxon>
    </lineage>
</organism>
<keyword evidence="2" id="KW-1185">Reference proteome</keyword>
<proteinExistence type="predicted"/>